<dbReference type="Proteomes" id="UP000233469">
    <property type="component" value="Unassembled WGS sequence"/>
</dbReference>
<dbReference type="VEuPathDB" id="FungiDB:RhiirFUN_014308"/>
<gene>
    <name evidence="1" type="ORF">RhiirC2_770956</name>
</gene>
<dbReference type="VEuPathDB" id="FungiDB:RhiirFUN_014309"/>
<reference evidence="1 2" key="1">
    <citation type="submission" date="2016-04" db="EMBL/GenBank/DDBJ databases">
        <title>Genome analyses suggest a sexual origin of heterokaryosis in a supposedly ancient asexual fungus.</title>
        <authorList>
            <person name="Ropars J."/>
            <person name="Sedzielewska K."/>
            <person name="Noel J."/>
            <person name="Charron P."/>
            <person name="Farinelli L."/>
            <person name="Marton T."/>
            <person name="Kruger M."/>
            <person name="Pelin A."/>
            <person name="Brachmann A."/>
            <person name="Corradi N."/>
        </authorList>
    </citation>
    <scope>NUCLEOTIDE SEQUENCE [LARGE SCALE GENOMIC DNA]</scope>
    <source>
        <strain evidence="1 2">C2</strain>
    </source>
</reference>
<sequence length="419" mass="48572">MPISLDTFILGGTTDEIFVTVLDDVVLINDFKININALKISSLKEVDVGKDKLKDVDNEEKIRSKLRDTRKRLKISRSFTHSNPTDPNVNFYVDPKEFIEKLGYYSLQHGFYLLLGHRQSGKTTIAMGLKRWLEDNSSYVVYYLNFNTGITTKKDIYEFWRSSYNESKDVVLIIDDVSILNYKSESEKLIIDNFIAMLKELKEKESGQEFYTTRFTSEEIKNLFTQYVEENKLNVDVDEIVADIYSLTLGHKGLVGICCYYFATNLMVGTNEANLYLNENEIEILTEVLYHGTKQLLECAAPILRNIMLSRIHRPTIKHSSPIDTTNIDPEWLLARTIEVREYDEEGQRHQRLNILIHDKDLPIYGLELSVAASDNVFDNHLKRSPNYCCVHKCNKMYTINICPNNKLRTYFGKKNTTM</sequence>
<evidence type="ECO:0000313" key="2">
    <source>
        <dbReference type="Proteomes" id="UP000233469"/>
    </source>
</evidence>
<proteinExistence type="predicted"/>
<dbReference type="InterPro" id="IPR027417">
    <property type="entry name" value="P-loop_NTPase"/>
</dbReference>
<reference evidence="1 2" key="2">
    <citation type="submission" date="2017-10" db="EMBL/GenBank/DDBJ databases">
        <title>Extensive intraspecific genome diversity in a model arbuscular mycorrhizal fungus.</title>
        <authorList>
            <person name="Chen E.C.H."/>
            <person name="Morin E."/>
            <person name="Baudet D."/>
            <person name="Noel J."/>
            <person name="Ndikumana S."/>
            <person name="Charron P."/>
            <person name="St-Onge C."/>
            <person name="Giorgi J."/>
            <person name="Grigoriev I.V."/>
            <person name="Roux C."/>
            <person name="Martin F.M."/>
            <person name="Corradi N."/>
        </authorList>
    </citation>
    <scope>NUCLEOTIDE SEQUENCE [LARGE SCALE GENOMIC DNA]</scope>
    <source>
        <strain evidence="1 2">C2</strain>
    </source>
</reference>
<dbReference type="AlphaFoldDB" id="A0A2N1NV54"/>
<accession>A0A2N1NV54</accession>
<protein>
    <submittedName>
        <fullName evidence="1">Uncharacterized protein</fullName>
    </submittedName>
</protein>
<dbReference type="VEuPathDB" id="FungiDB:RhiirA1_533347"/>
<evidence type="ECO:0000313" key="1">
    <source>
        <dbReference type="EMBL" id="PKK77780.1"/>
    </source>
</evidence>
<dbReference type="SUPFAM" id="SSF52540">
    <property type="entry name" value="P-loop containing nucleoside triphosphate hydrolases"/>
    <property type="match status" value="1"/>
</dbReference>
<organism evidence="1 2">
    <name type="scientific">Rhizophagus irregularis</name>
    <dbReference type="NCBI Taxonomy" id="588596"/>
    <lineage>
        <taxon>Eukaryota</taxon>
        <taxon>Fungi</taxon>
        <taxon>Fungi incertae sedis</taxon>
        <taxon>Mucoromycota</taxon>
        <taxon>Glomeromycotina</taxon>
        <taxon>Glomeromycetes</taxon>
        <taxon>Glomerales</taxon>
        <taxon>Glomeraceae</taxon>
        <taxon>Rhizophagus</taxon>
    </lineage>
</organism>
<dbReference type="Gene3D" id="3.40.50.300">
    <property type="entry name" value="P-loop containing nucleotide triphosphate hydrolases"/>
    <property type="match status" value="1"/>
</dbReference>
<comment type="caution">
    <text evidence="1">The sequence shown here is derived from an EMBL/GenBank/DDBJ whole genome shotgun (WGS) entry which is preliminary data.</text>
</comment>
<name>A0A2N1NV54_9GLOM</name>
<dbReference type="EMBL" id="LLXL01000112">
    <property type="protein sequence ID" value="PKK77780.1"/>
    <property type="molecule type" value="Genomic_DNA"/>
</dbReference>
<dbReference type="VEuPathDB" id="FungiDB:FUN_012830"/>